<feature type="coiled-coil region" evidence="1">
    <location>
        <begin position="316"/>
        <end position="350"/>
    </location>
</feature>
<feature type="coiled-coil region" evidence="1">
    <location>
        <begin position="431"/>
        <end position="458"/>
    </location>
</feature>
<sequence length="689" mass="79436">MFKINRLKIIVKTNDGDFGFDESFHERINFVASFENTKGKSSAIEAIYYCLGFEELIGGKNDHALKPVFRKTLEFDGVQKNVLESNFYLEIKNIQGKVITVYRTANKDNVSPTLISVFDGDINDALVGKVIYEDMYVHQPGSATNARGFHRFLESFLGWKLPEVPTFDNNDRKLYIQTVFAATFIEQKRGWSNILATIPTNFRIKDVRQRVIEFIIGLHTLENERCKQKCKAEENRIKHAWCTLFSDINSLIAPYQIYIQGIPSQPEILSDEFSQCINFLKKQVDQPDIYLDQYLKGLEDKLIALRNSNLRVVDNSEELQEELAISKEKAKELEQLIDEQRDKLILESDAIIELKKSFEIINKDLQNNKDAQKIKKMGSTQDWYVNKDICPTCHQKIDDSLLPQSFDYNLMSIDANIENLLSQKAMLEFGLNGHRKNVDLLRENIQELEKDLVCIRRIIRSIVNDIYSTDNSISETIVYKKLMFENQIEQIQLAHNRILELIPSFRQLSIDWKSMLSEKKSLPQDKYSESDLRCLKSFEETFRKNLKDYGYTSFTNIHDIEIAKDNLQPTVAGFDMKFDSSASDHIRAIWAFTTALLMTAKKCGGNHPGILIFDEPDQQSTIVKDMEHFLASLTKLNAQVIIGITLKDEEIKSVLSRIDQNICKIILIDKKVIAPIASIELKENENEDE</sequence>
<protein>
    <submittedName>
        <fullName evidence="2">Uncharacterized protein</fullName>
    </submittedName>
</protein>
<dbReference type="AlphaFoldDB" id="A0A348AMI7"/>
<name>A0A348AMI7_9FIRM</name>
<evidence type="ECO:0000256" key="1">
    <source>
        <dbReference type="SAM" id="Coils"/>
    </source>
</evidence>
<dbReference type="EMBL" id="AP018449">
    <property type="protein sequence ID" value="BBB92285.1"/>
    <property type="molecule type" value="Genomic_DNA"/>
</dbReference>
<proteinExistence type="predicted"/>
<reference evidence="2 3" key="1">
    <citation type="journal article" date="2018" name="Int. J. Syst. Evol. Microbiol.">
        <title>Methylomusa anaerophila gen. nov., sp. nov., an anaerobic methanol-utilizing bacterium isolated from a microbial fuel cell.</title>
        <authorList>
            <person name="Amano N."/>
            <person name="Yamamuro A."/>
            <person name="Miyahara M."/>
            <person name="Kouzuma A."/>
            <person name="Abe T."/>
            <person name="Watanabe K."/>
        </authorList>
    </citation>
    <scope>NUCLEOTIDE SEQUENCE [LARGE SCALE GENOMIC DNA]</scope>
    <source>
        <strain evidence="2 3">MMFC1</strain>
    </source>
</reference>
<dbReference type="RefSeq" id="WP_126309196.1">
    <property type="nucleotide sequence ID" value="NZ_AP018449.1"/>
</dbReference>
<dbReference type="KEGG" id="mana:MAMMFC1_02970"/>
<dbReference type="OrthoDB" id="6397230at2"/>
<organism evidence="2 3">
    <name type="scientific">Methylomusa anaerophila</name>
    <dbReference type="NCBI Taxonomy" id="1930071"/>
    <lineage>
        <taxon>Bacteria</taxon>
        <taxon>Bacillati</taxon>
        <taxon>Bacillota</taxon>
        <taxon>Negativicutes</taxon>
        <taxon>Selenomonadales</taxon>
        <taxon>Sporomusaceae</taxon>
        <taxon>Methylomusa</taxon>
    </lineage>
</organism>
<gene>
    <name evidence="2" type="ORF">MAMMFC1_02970</name>
</gene>
<evidence type="ECO:0000313" key="3">
    <source>
        <dbReference type="Proteomes" id="UP000276437"/>
    </source>
</evidence>
<evidence type="ECO:0000313" key="2">
    <source>
        <dbReference type="EMBL" id="BBB92285.1"/>
    </source>
</evidence>
<keyword evidence="1" id="KW-0175">Coiled coil</keyword>
<dbReference type="Proteomes" id="UP000276437">
    <property type="component" value="Chromosome"/>
</dbReference>
<keyword evidence="3" id="KW-1185">Reference proteome</keyword>
<accession>A0A348AMI7</accession>